<dbReference type="EMBL" id="PYMB01000001">
    <property type="protein sequence ID" value="PSW15738.1"/>
    <property type="molecule type" value="Genomic_DNA"/>
</dbReference>
<proteinExistence type="inferred from homology"/>
<dbReference type="Proteomes" id="UP000241346">
    <property type="component" value="Unassembled WGS sequence"/>
</dbReference>
<dbReference type="RefSeq" id="WP_107296356.1">
    <property type="nucleotide sequence ID" value="NZ_PYMB01000001.1"/>
</dbReference>
<dbReference type="Gene3D" id="3.40.1440.10">
    <property type="entry name" value="GIY-YIG endonuclease"/>
    <property type="match status" value="1"/>
</dbReference>
<gene>
    <name evidence="3" type="ORF">C9J01_01590</name>
</gene>
<dbReference type="PANTHER" id="PTHR34477">
    <property type="entry name" value="UPF0213 PROTEIN YHBQ"/>
    <property type="match status" value="1"/>
</dbReference>
<accession>A0A2T3NJQ3</accession>
<dbReference type="InterPro" id="IPR035901">
    <property type="entry name" value="GIY-YIG_endonuc_sf"/>
</dbReference>
<dbReference type="PROSITE" id="PS50164">
    <property type="entry name" value="GIY_YIG"/>
    <property type="match status" value="1"/>
</dbReference>
<evidence type="ECO:0000259" key="2">
    <source>
        <dbReference type="PROSITE" id="PS50164"/>
    </source>
</evidence>
<dbReference type="AlphaFoldDB" id="A0A2T3NJQ3"/>
<protein>
    <recommendedName>
        <fullName evidence="2">GIY-YIG domain-containing protein</fullName>
    </recommendedName>
</protein>
<organism evidence="3 4">
    <name type="scientific">Photobacterium rosenbergii</name>
    <dbReference type="NCBI Taxonomy" id="294936"/>
    <lineage>
        <taxon>Bacteria</taxon>
        <taxon>Pseudomonadati</taxon>
        <taxon>Pseudomonadota</taxon>
        <taxon>Gammaproteobacteria</taxon>
        <taxon>Vibrionales</taxon>
        <taxon>Vibrionaceae</taxon>
        <taxon>Photobacterium</taxon>
    </lineage>
</organism>
<feature type="domain" description="GIY-YIG" evidence="2">
    <location>
        <begin position="20"/>
        <end position="96"/>
    </location>
</feature>
<reference evidence="3 4" key="1">
    <citation type="submission" date="2018-03" db="EMBL/GenBank/DDBJ databases">
        <title>Whole genome sequencing of Histamine producing bacteria.</title>
        <authorList>
            <person name="Butler K."/>
        </authorList>
    </citation>
    <scope>NUCLEOTIDE SEQUENCE [LARGE SCALE GENOMIC DNA]</scope>
    <source>
        <strain evidence="3 4">DSM 19138</strain>
    </source>
</reference>
<evidence type="ECO:0000313" key="3">
    <source>
        <dbReference type="EMBL" id="PSW15738.1"/>
    </source>
</evidence>
<dbReference type="InterPro" id="IPR000305">
    <property type="entry name" value="GIY-YIG_endonuc"/>
</dbReference>
<comment type="similarity">
    <text evidence="1">Belongs to the UPF0213 family.</text>
</comment>
<dbReference type="InterPro" id="IPR050190">
    <property type="entry name" value="UPF0213_domain"/>
</dbReference>
<dbReference type="PANTHER" id="PTHR34477:SF1">
    <property type="entry name" value="UPF0213 PROTEIN YHBQ"/>
    <property type="match status" value="1"/>
</dbReference>
<dbReference type="SUPFAM" id="SSF82771">
    <property type="entry name" value="GIY-YIG endonuclease"/>
    <property type="match status" value="1"/>
</dbReference>
<dbReference type="OrthoDB" id="9797095at2"/>
<comment type="caution">
    <text evidence="3">The sequence shown here is derived from an EMBL/GenBank/DDBJ whole genome shotgun (WGS) entry which is preliminary data.</text>
</comment>
<dbReference type="Pfam" id="PF01541">
    <property type="entry name" value="GIY-YIG"/>
    <property type="match status" value="1"/>
</dbReference>
<sequence length="109" mass="12379">MAYTHQASSAESEKQKNKCGQWSVYLIRTADNKLYCGVTTDVARRFCEHTSTKRGAKFLKGKGPLNLVWSECVGDKRLAMQLEYKIKRLPKRTKEQIVNGSVKVLSLVE</sequence>
<evidence type="ECO:0000313" key="4">
    <source>
        <dbReference type="Proteomes" id="UP000241346"/>
    </source>
</evidence>
<evidence type="ECO:0000256" key="1">
    <source>
        <dbReference type="ARBA" id="ARBA00007435"/>
    </source>
</evidence>
<dbReference type="CDD" id="cd10456">
    <property type="entry name" value="GIY-YIG_UPF0213"/>
    <property type="match status" value="1"/>
</dbReference>
<name>A0A2T3NJQ3_9GAMM</name>